<dbReference type="InterPro" id="IPR015421">
    <property type="entry name" value="PyrdxlP-dep_Trfase_major"/>
</dbReference>
<dbReference type="Gene3D" id="3.40.640.10">
    <property type="entry name" value="Type I PLP-dependent aspartate aminotransferase-like (Major domain)"/>
    <property type="match status" value="1"/>
</dbReference>
<dbReference type="RefSeq" id="WP_264813953.1">
    <property type="nucleotide sequence ID" value="NZ_BAPV01000001.1"/>
</dbReference>
<dbReference type="PANTHER" id="PTHR43094:SF1">
    <property type="entry name" value="AMINOTRANSFERASE CLASS-III"/>
    <property type="match status" value="1"/>
</dbReference>
<protein>
    <submittedName>
        <fullName evidence="5">Beta alanine--pyruvate transaminase</fullName>
    </submittedName>
</protein>
<accession>A0ABQ0PVG7</accession>
<dbReference type="PIRSF" id="PIRSF000521">
    <property type="entry name" value="Transaminase_4ab_Lys_Orn"/>
    <property type="match status" value="1"/>
</dbReference>
<dbReference type="InterPro" id="IPR049704">
    <property type="entry name" value="Aminotrans_3_PPA_site"/>
</dbReference>
<evidence type="ECO:0000256" key="4">
    <source>
        <dbReference type="RuleBase" id="RU003560"/>
    </source>
</evidence>
<evidence type="ECO:0000313" key="6">
    <source>
        <dbReference type="Proteomes" id="UP001062776"/>
    </source>
</evidence>
<dbReference type="CDD" id="cd00610">
    <property type="entry name" value="OAT_like"/>
    <property type="match status" value="1"/>
</dbReference>
<dbReference type="Gene3D" id="3.90.1150.10">
    <property type="entry name" value="Aspartate Aminotransferase, domain 1"/>
    <property type="match status" value="1"/>
</dbReference>
<dbReference type="InterPro" id="IPR005814">
    <property type="entry name" value="Aminotrans_3"/>
</dbReference>
<evidence type="ECO:0000256" key="1">
    <source>
        <dbReference type="ARBA" id="ARBA00001933"/>
    </source>
</evidence>
<dbReference type="Proteomes" id="UP001062776">
    <property type="component" value="Unassembled WGS sequence"/>
</dbReference>
<gene>
    <name evidence="5" type="ORF">AA0535_0034</name>
</gene>
<comment type="similarity">
    <text evidence="2 4">Belongs to the class-III pyridoxal-phosphate-dependent aminotransferase family.</text>
</comment>
<sequence length="450" mass="48302">MGSSPSEFDPARSLATGTYWMPFTANRRVRKDPQSRLIVSAKGSYCHTQDGSALFDTLSGLWCTPLGHGHPRIVAALQEQAQTLDYCTGFQMTNPATVRLADRIAALAPEELDHVFFTNSGSEAVDTALKIALGYHRLRGEAGRFRMIGRERGYHGVGFGGLSVGGIVPNRKMFAAGMLNGVDHLRHTHDPAGAAFSRGQPAEGADRADDLERLVGLHDAGTIGAVIVEPVQGSTGVIVPPLGYLHRLRDICTRHGILLIFDEVITGFGRLGAPFAAQRFGVVPDMITFAKAVTNGVVPMGGVLVRHDIYETFMTGPENAIEFAHGYTYSGHPLAAAVGNAVLDIVEDEDLFTRALSLEPVLEEAVHHLDRAPGILDIRNIGLAAAIDIEPDPRAPGARGLEIFDLGLKNNLLLRCTGDTVSLAPPFISTPQELRDMVGILGRLIATVTR</sequence>
<dbReference type="PROSITE" id="PS00600">
    <property type="entry name" value="AA_TRANSFER_CLASS_3"/>
    <property type="match status" value="1"/>
</dbReference>
<reference evidence="5" key="1">
    <citation type="submission" date="2013-04" db="EMBL/GenBank/DDBJ databases">
        <title>The genome sequencing project of 58 acetic acid bacteria.</title>
        <authorList>
            <person name="Okamoto-Kainuma A."/>
            <person name="Ishikawa M."/>
            <person name="Umino S."/>
            <person name="Koizumi Y."/>
            <person name="Shiwa Y."/>
            <person name="Yoshikawa H."/>
            <person name="Matsutani M."/>
            <person name="Matsushita K."/>
        </authorList>
    </citation>
    <scope>NUCLEOTIDE SEQUENCE</scope>
    <source>
        <strain evidence="5">NRIC 0535</strain>
    </source>
</reference>
<organism evidence="5 6">
    <name type="scientific">Asaia krungthepensis NRIC 0535</name>
    <dbReference type="NCBI Taxonomy" id="1307925"/>
    <lineage>
        <taxon>Bacteria</taxon>
        <taxon>Pseudomonadati</taxon>
        <taxon>Pseudomonadota</taxon>
        <taxon>Alphaproteobacteria</taxon>
        <taxon>Acetobacterales</taxon>
        <taxon>Acetobacteraceae</taxon>
        <taxon>Asaia</taxon>
    </lineage>
</organism>
<dbReference type="Pfam" id="PF00202">
    <property type="entry name" value="Aminotran_3"/>
    <property type="match status" value="1"/>
</dbReference>
<dbReference type="SUPFAM" id="SSF53383">
    <property type="entry name" value="PLP-dependent transferases"/>
    <property type="match status" value="1"/>
</dbReference>
<keyword evidence="3 4" id="KW-0663">Pyridoxal phosphate</keyword>
<evidence type="ECO:0000313" key="5">
    <source>
        <dbReference type="EMBL" id="GBQ82623.1"/>
    </source>
</evidence>
<evidence type="ECO:0000256" key="2">
    <source>
        <dbReference type="ARBA" id="ARBA00008954"/>
    </source>
</evidence>
<dbReference type="PANTHER" id="PTHR43094">
    <property type="entry name" value="AMINOTRANSFERASE"/>
    <property type="match status" value="1"/>
</dbReference>
<dbReference type="InterPro" id="IPR015424">
    <property type="entry name" value="PyrdxlP-dep_Trfase"/>
</dbReference>
<comment type="cofactor">
    <cofactor evidence="1">
        <name>pyridoxal 5'-phosphate</name>
        <dbReference type="ChEBI" id="CHEBI:597326"/>
    </cofactor>
</comment>
<name>A0ABQ0PVG7_9PROT</name>
<dbReference type="InterPro" id="IPR015422">
    <property type="entry name" value="PyrdxlP-dep_Trfase_small"/>
</dbReference>
<proteinExistence type="inferred from homology"/>
<comment type="caution">
    <text evidence="5">The sequence shown here is derived from an EMBL/GenBank/DDBJ whole genome shotgun (WGS) entry which is preliminary data.</text>
</comment>
<evidence type="ECO:0000256" key="3">
    <source>
        <dbReference type="ARBA" id="ARBA00022898"/>
    </source>
</evidence>
<keyword evidence="6" id="KW-1185">Reference proteome</keyword>
<dbReference type="EMBL" id="BAPV01000001">
    <property type="protein sequence ID" value="GBQ82623.1"/>
    <property type="molecule type" value="Genomic_DNA"/>
</dbReference>